<organism evidence="2 3">
    <name type="scientific">Agrococcus carbonis</name>
    <dbReference type="NCBI Taxonomy" id="684552"/>
    <lineage>
        <taxon>Bacteria</taxon>
        <taxon>Bacillati</taxon>
        <taxon>Actinomycetota</taxon>
        <taxon>Actinomycetes</taxon>
        <taxon>Micrococcales</taxon>
        <taxon>Microbacteriaceae</taxon>
        <taxon>Agrococcus</taxon>
    </lineage>
</organism>
<accession>A0A1H1L6J5</accession>
<keyword evidence="3" id="KW-1185">Reference proteome</keyword>
<sequence length="183" mass="17397">MDALLRPAGAVAALGAALIAIAVGAAAPLWAAASWLALLVLAGGAAQLAVAVLALRGRRLRAGAVALALGTPTLAWLAGLVAGGAASAVPLVPMLAGSALALGASLALCRPSRRASHEAQHARAEPRPLAALGVLAAASAVVATVTTGALAGTEAGAFAQPHGAHGAGTAELAGLDIAEHAGH</sequence>
<gene>
    <name evidence="2" type="ORF">SAMN04489719_0442</name>
</gene>
<keyword evidence="1" id="KW-0812">Transmembrane</keyword>
<evidence type="ECO:0000313" key="3">
    <source>
        <dbReference type="Proteomes" id="UP000199649"/>
    </source>
</evidence>
<dbReference type="EMBL" id="LT629734">
    <property type="protein sequence ID" value="SDR70027.1"/>
    <property type="molecule type" value="Genomic_DNA"/>
</dbReference>
<feature type="transmembrane region" description="Helical" evidence="1">
    <location>
        <begin position="34"/>
        <end position="55"/>
    </location>
</feature>
<feature type="transmembrane region" description="Helical" evidence="1">
    <location>
        <begin position="88"/>
        <end position="108"/>
    </location>
</feature>
<reference evidence="3" key="1">
    <citation type="submission" date="2016-10" db="EMBL/GenBank/DDBJ databases">
        <authorList>
            <person name="Varghese N."/>
            <person name="Submissions S."/>
        </authorList>
    </citation>
    <scope>NUCLEOTIDE SEQUENCE [LARGE SCALE GENOMIC DNA]</scope>
    <source>
        <strain evidence="3">DSM 22965</strain>
    </source>
</reference>
<keyword evidence="1" id="KW-1133">Transmembrane helix</keyword>
<dbReference type="STRING" id="684552.SAMN04489719_0442"/>
<evidence type="ECO:0000256" key="1">
    <source>
        <dbReference type="SAM" id="Phobius"/>
    </source>
</evidence>
<feature type="transmembrane region" description="Helical" evidence="1">
    <location>
        <begin position="129"/>
        <end position="151"/>
    </location>
</feature>
<feature type="transmembrane region" description="Helical" evidence="1">
    <location>
        <begin position="62"/>
        <end position="82"/>
    </location>
</feature>
<evidence type="ECO:0000313" key="2">
    <source>
        <dbReference type="EMBL" id="SDR70027.1"/>
    </source>
</evidence>
<protein>
    <submittedName>
        <fullName evidence="2">Uncharacterized protein</fullName>
    </submittedName>
</protein>
<dbReference type="AlphaFoldDB" id="A0A1H1L6J5"/>
<keyword evidence="1" id="KW-0472">Membrane</keyword>
<proteinExistence type="predicted"/>
<dbReference type="Proteomes" id="UP000199649">
    <property type="component" value="Chromosome I"/>
</dbReference>
<dbReference type="RefSeq" id="WP_092665529.1">
    <property type="nucleotide sequence ID" value="NZ_LT629734.1"/>
</dbReference>
<name>A0A1H1L6J5_9MICO</name>